<keyword evidence="5" id="KW-0862">Zinc</keyword>
<protein>
    <recommendedName>
        <fullName evidence="9">RING-CH-type domain-containing protein</fullName>
    </recommendedName>
</protein>
<evidence type="ECO:0000313" key="10">
    <source>
        <dbReference type="EMBL" id="SPO36692.1"/>
    </source>
</evidence>
<keyword evidence="3" id="KW-0479">Metal-binding</keyword>
<dbReference type="PROSITE" id="PS51292">
    <property type="entry name" value="ZF_RING_CH"/>
    <property type="match status" value="1"/>
</dbReference>
<reference evidence="10 11" key="1">
    <citation type="submission" date="2018-03" db="EMBL/GenBank/DDBJ databases">
        <authorList>
            <person name="Guldener U."/>
        </authorList>
    </citation>
    <scope>NUCLEOTIDE SEQUENCE [LARGE SCALE GENOMIC DNA]</scope>
    <source>
        <strain evidence="10 11">DAOM196992</strain>
    </source>
</reference>
<feature type="compositionally biased region" description="Low complexity" evidence="8">
    <location>
        <begin position="16"/>
        <end position="35"/>
    </location>
</feature>
<keyword evidence="11" id="KW-1185">Reference proteome</keyword>
<evidence type="ECO:0000256" key="1">
    <source>
        <dbReference type="ARBA" id="ARBA00004141"/>
    </source>
</evidence>
<dbReference type="EMBL" id="OOIP01000005">
    <property type="protein sequence ID" value="SPO36692.1"/>
    <property type="molecule type" value="Genomic_DNA"/>
</dbReference>
<dbReference type="GO" id="GO:0016020">
    <property type="term" value="C:membrane"/>
    <property type="evidence" value="ECO:0007669"/>
    <property type="project" value="UniProtKB-SubCell"/>
</dbReference>
<dbReference type="Gene3D" id="3.30.40.10">
    <property type="entry name" value="Zinc/RING finger domain, C3HC4 (zinc finger)"/>
    <property type="match status" value="1"/>
</dbReference>
<dbReference type="GO" id="GO:0008270">
    <property type="term" value="F:zinc ion binding"/>
    <property type="evidence" value="ECO:0007669"/>
    <property type="project" value="UniProtKB-KW"/>
</dbReference>
<feature type="domain" description="RING-CH-type" evidence="9">
    <location>
        <begin position="147"/>
        <end position="234"/>
    </location>
</feature>
<dbReference type="OrthoDB" id="5817083at2759"/>
<dbReference type="AlphaFoldDB" id="A0A5C3EX90"/>
<feature type="region of interest" description="Disordered" evidence="8">
    <location>
        <begin position="543"/>
        <end position="581"/>
    </location>
</feature>
<proteinExistence type="predicted"/>
<feature type="compositionally biased region" description="Low complexity" evidence="8">
    <location>
        <begin position="543"/>
        <end position="552"/>
    </location>
</feature>
<dbReference type="InterPro" id="IPR011016">
    <property type="entry name" value="Znf_RING-CH"/>
</dbReference>
<keyword evidence="2" id="KW-0812">Transmembrane</keyword>
<evidence type="ECO:0000313" key="11">
    <source>
        <dbReference type="Proteomes" id="UP000323386"/>
    </source>
</evidence>
<keyword evidence="7" id="KW-0472">Membrane</keyword>
<evidence type="ECO:0000256" key="5">
    <source>
        <dbReference type="ARBA" id="ARBA00022833"/>
    </source>
</evidence>
<keyword evidence="4" id="KW-0863">Zinc-finger</keyword>
<dbReference type="PANTHER" id="PTHR46283">
    <property type="entry name" value="E3 UBIQUITIN-PROTEIN LIGASE MARCH5"/>
    <property type="match status" value="1"/>
</dbReference>
<dbReference type="InterPro" id="IPR013083">
    <property type="entry name" value="Znf_RING/FYVE/PHD"/>
</dbReference>
<feature type="compositionally biased region" description="Polar residues" evidence="8">
    <location>
        <begin position="74"/>
        <end position="89"/>
    </location>
</feature>
<evidence type="ECO:0000256" key="7">
    <source>
        <dbReference type="ARBA" id="ARBA00023136"/>
    </source>
</evidence>
<evidence type="ECO:0000256" key="8">
    <source>
        <dbReference type="SAM" id="MobiDB-lite"/>
    </source>
</evidence>
<keyword evidence="6" id="KW-1133">Transmembrane helix</keyword>
<dbReference type="SMART" id="SM00744">
    <property type="entry name" value="RINGv"/>
    <property type="match status" value="1"/>
</dbReference>
<accession>A0A5C3EX90</accession>
<comment type="subcellular location">
    <subcellularLocation>
        <location evidence="1">Membrane</location>
        <topology evidence="1">Multi-pass membrane protein</topology>
    </subcellularLocation>
</comment>
<dbReference type="SUPFAM" id="SSF57850">
    <property type="entry name" value="RING/U-box"/>
    <property type="match status" value="1"/>
</dbReference>
<evidence type="ECO:0000256" key="6">
    <source>
        <dbReference type="ARBA" id="ARBA00022989"/>
    </source>
</evidence>
<evidence type="ECO:0000256" key="3">
    <source>
        <dbReference type="ARBA" id="ARBA00022723"/>
    </source>
</evidence>
<feature type="region of interest" description="Disordered" evidence="8">
    <location>
        <begin position="121"/>
        <end position="140"/>
    </location>
</feature>
<sequence length="662" mass="70753">MADPSAPSGGGPPTQPDSTSPASPAASPSSQPPASRNGDHDTGADNTSAESQRMRTFADLLPSPPSTPLTTTSVTIVDQRTDTSPTIATPNADAGRAAPGGELSYTNVDGTTRVYRFPQQMPARSPSAPTDRDGRSTRSTAGRVVTVRDLRNKSCWICSEEDEDQLDVPPPSAADPALAAAQGRGRRRRFVHPCNCTLVAHESCLLAWIDQSRINHPTQDTVTCPQCKAPYILIDPKPVALRLLEQIDKLVAKAVPLGCVSVLGGSVLIACTAYGCVALRLVLGRDASQRLLAPPWPWHFWFDIPAIPFALVASKLRIAETATTWLPTVLVYSLNQFPLLTTDWMMERWFEHRGATRSYPPGPTLMALLIPWIRQAYLALKRRTYRAVLGPFLRKRRAERRNNGGASSGGGGAAAPGIRRRRVVVVGDDNYLQDADPAPVAGLQDALTGDDDYDDDGDDDGARAGGGGAATARTVFISHRYIGRLCLDALSLPLVASAMGKLLALLARHNGWLARILGMEAFLGRRAGKRGGSVLSSFYTTTTTGGSATASSRDSAKAAQPSPIGGLFRGRLPSRDESYGDGDEDAAAALRRRLGIAPTVSYDDLDPVWFRNAVGAGLFIVVKDAASLLHKYLKLRQRGRTTVADLPFGPGLVEGLDLREGA</sequence>
<name>A0A5C3EX90_9BASI</name>
<evidence type="ECO:0000256" key="4">
    <source>
        <dbReference type="ARBA" id="ARBA00022771"/>
    </source>
</evidence>
<gene>
    <name evidence="10" type="ORF">PSFLO_02163</name>
</gene>
<dbReference type="Proteomes" id="UP000323386">
    <property type="component" value="Unassembled WGS sequence"/>
</dbReference>
<organism evidence="10 11">
    <name type="scientific">Pseudozyma flocculosa</name>
    <dbReference type="NCBI Taxonomy" id="84751"/>
    <lineage>
        <taxon>Eukaryota</taxon>
        <taxon>Fungi</taxon>
        <taxon>Dikarya</taxon>
        <taxon>Basidiomycota</taxon>
        <taxon>Ustilaginomycotina</taxon>
        <taxon>Ustilaginomycetes</taxon>
        <taxon>Ustilaginales</taxon>
        <taxon>Ustilaginaceae</taxon>
        <taxon>Pseudozyma</taxon>
    </lineage>
</organism>
<feature type="region of interest" description="Disordered" evidence="8">
    <location>
        <begin position="1"/>
        <end position="103"/>
    </location>
</feature>
<evidence type="ECO:0000259" key="9">
    <source>
        <dbReference type="PROSITE" id="PS51292"/>
    </source>
</evidence>
<evidence type="ECO:0000256" key="2">
    <source>
        <dbReference type="ARBA" id="ARBA00022692"/>
    </source>
</evidence>
<feature type="compositionally biased region" description="Acidic residues" evidence="8">
    <location>
        <begin position="448"/>
        <end position="459"/>
    </location>
</feature>
<feature type="region of interest" description="Disordered" evidence="8">
    <location>
        <begin position="446"/>
        <end position="466"/>
    </location>
</feature>